<reference evidence="1" key="1">
    <citation type="submission" date="2021-09" db="EMBL/GenBank/DDBJ databases">
        <title>Genome analysis of Fictibacillus sp. KIGAM418 isolated from marine sediment.</title>
        <authorList>
            <person name="Seo M.-J."/>
            <person name="Cho E.-S."/>
            <person name="Hwang C.Y."/>
        </authorList>
    </citation>
    <scope>NUCLEOTIDE SEQUENCE</scope>
    <source>
        <strain evidence="1">KIGAM418</strain>
    </source>
</reference>
<dbReference type="Proteomes" id="UP001139011">
    <property type="component" value="Unassembled WGS sequence"/>
</dbReference>
<keyword evidence="2" id="KW-1185">Reference proteome</keyword>
<name>A0A9X1X9I3_9BACL</name>
<dbReference type="RefSeq" id="WP_248251096.1">
    <property type="nucleotide sequence ID" value="NZ_JAIWJX010000002.1"/>
</dbReference>
<protein>
    <submittedName>
        <fullName evidence="1">Uncharacterized protein</fullName>
    </submittedName>
</protein>
<dbReference type="AlphaFoldDB" id="A0A9X1X9I3"/>
<evidence type="ECO:0000313" key="2">
    <source>
        <dbReference type="Proteomes" id="UP001139011"/>
    </source>
</evidence>
<gene>
    <name evidence="1" type="ORF">LCY76_00995</name>
</gene>
<sequence>MLGLMMDRREAKEFEYLLKKEMEELLFDLQDDRLDKIVKSAIEERYQVLFNLFARLAEPAECARFCRRKKSQ</sequence>
<proteinExistence type="predicted"/>
<evidence type="ECO:0000313" key="1">
    <source>
        <dbReference type="EMBL" id="MCK6255233.1"/>
    </source>
</evidence>
<comment type="caution">
    <text evidence="1">The sequence shown here is derived from an EMBL/GenBank/DDBJ whole genome shotgun (WGS) entry which is preliminary data.</text>
</comment>
<dbReference type="EMBL" id="JAIWJX010000002">
    <property type="protein sequence ID" value="MCK6255233.1"/>
    <property type="molecule type" value="Genomic_DNA"/>
</dbReference>
<organism evidence="1 2">
    <name type="scientific">Fictibacillus marinisediminis</name>
    <dbReference type="NCBI Taxonomy" id="2878389"/>
    <lineage>
        <taxon>Bacteria</taxon>
        <taxon>Bacillati</taxon>
        <taxon>Bacillota</taxon>
        <taxon>Bacilli</taxon>
        <taxon>Bacillales</taxon>
        <taxon>Fictibacillaceae</taxon>
        <taxon>Fictibacillus</taxon>
    </lineage>
</organism>
<accession>A0A9X1X9I3</accession>